<name>A0AAW8J9R5_9GAMM</name>
<dbReference type="PANTHER" id="PTHR43689:SF8">
    <property type="entry name" value="ALPHA_BETA-HYDROLASES SUPERFAMILY PROTEIN"/>
    <property type="match status" value="1"/>
</dbReference>
<proteinExistence type="predicted"/>
<comment type="caution">
    <text evidence="2">The sequence shown here is derived from an EMBL/GenBank/DDBJ whole genome shotgun (WGS) entry which is preliminary data.</text>
</comment>
<dbReference type="RefSeq" id="WP_308981644.1">
    <property type="nucleotide sequence ID" value="NZ_JAVIDL010000020.1"/>
</dbReference>
<evidence type="ECO:0000259" key="1">
    <source>
        <dbReference type="Pfam" id="PF00561"/>
    </source>
</evidence>
<dbReference type="AlphaFoldDB" id="A0AAW8J9R5"/>
<dbReference type="Gene3D" id="3.40.50.1820">
    <property type="entry name" value="alpha/beta hydrolase"/>
    <property type="match status" value="1"/>
</dbReference>
<reference evidence="2" key="1">
    <citation type="submission" date="2023-08" db="EMBL/GenBank/DDBJ databases">
        <title>Emergence of clinically-relevant ST2 carbapenem-resistant Acinetobacter baumannii strains in hospital sewages in Zhejiang, East of China.</title>
        <authorList>
            <person name="Kaichao C."/>
            <person name="Zhang R."/>
        </authorList>
    </citation>
    <scope>NUCLEOTIDE SEQUENCE</scope>
    <source>
        <strain evidence="2">M-RB-37</strain>
    </source>
</reference>
<dbReference type="Pfam" id="PF00561">
    <property type="entry name" value="Abhydrolase_1"/>
    <property type="match status" value="1"/>
</dbReference>
<organism evidence="2 3">
    <name type="scientific">Acinetobacter rudis</name>
    <dbReference type="NCBI Taxonomy" id="632955"/>
    <lineage>
        <taxon>Bacteria</taxon>
        <taxon>Pseudomonadati</taxon>
        <taxon>Pseudomonadota</taxon>
        <taxon>Gammaproteobacteria</taxon>
        <taxon>Moraxellales</taxon>
        <taxon>Moraxellaceae</taxon>
        <taxon>Acinetobacter</taxon>
    </lineage>
</organism>
<dbReference type="EMBL" id="JAVIDL010000020">
    <property type="protein sequence ID" value="MDQ8936262.1"/>
    <property type="molecule type" value="Genomic_DNA"/>
</dbReference>
<dbReference type="Proteomes" id="UP001243844">
    <property type="component" value="Unassembled WGS sequence"/>
</dbReference>
<dbReference type="InterPro" id="IPR000073">
    <property type="entry name" value="AB_hydrolase_1"/>
</dbReference>
<dbReference type="InterPro" id="IPR029058">
    <property type="entry name" value="AB_hydrolase_fold"/>
</dbReference>
<dbReference type="SUPFAM" id="SSF53474">
    <property type="entry name" value="alpha/beta-Hydrolases"/>
    <property type="match status" value="1"/>
</dbReference>
<accession>A0AAW8J9R5</accession>
<evidence type="ECO:0000313" key="2">
    <source>
        <dbReference type="EMBL" id="MDQ8936262.1"/>
    </source>
</evidence>
<dbReference type="PANTHER" id="PTHR43689">
    <property type="entry name" value="HYDROLASE"/>
    <property type="match status" value="1"/>
</dbReference>
<protein>
    <submittedName>
        <fullName evidence="2">Alpha/beta hydrolase</fullName>
    </submittedName>
</protein>
<evidence type="ECO:0000313" key="3">
    <source>
        <dbReference type="Proteomes" id="UP001243844"/>
    </source>
</evidence>
<gene>
    <name evidence="2" type="ORF">RFH47_11065</name>
</gene>
<keyword evidence="2" id="KW-0378">Hydrolase</keyword>
<feature type="domain" description="AB hydrolase-1" evidence="1">
    <location>
        <begin position="57"/>
        <end position="126"/>
    </location>
</feature>
<sequence length="207" mass="23314">MQGVHDKNWIFLPGASGRRQFWQPVVEQLDILEQATVLGYPGFDGVLSKPQVNDFESLQCYVLDQIQQPSIVVAQSMGGIFAVQAALNKPELVQVLVLVATSGGIDLTPFHVMDWRESYQQQFDLPDWFVVEKSSVIEEALHQITCPVLLLWGDNDPISPIGVGQYLQQKFQWAELEIIQDGQHDLAFTHARQVGSLIQNFVLRTLL</sequence>
<dbReference type="GO" id="GO:0016787">
    <property type="term" value="F:hydrolase activity"/>
    <property type="evidence" value="ECO:0007669"/>
    <property type="project" value="UniProtKB-KW"/>
</dbReference>